<sequence length="131" mass="14775">MESPHSKKKKQEKTNEQPEEIQEEKPEEAERSRVLLESRGYHVDSTLGSGSYSTVKLVRKSGSSYACKIVSKELTSAVYRAKFLPRELKIIAAIRHPNITCVKEIIDLPSKVFIIMELATGGDLLEKILVF</sequence>
<protein>
    <submittedName>
        <fullName evidence="1">Uncharacterized protein</fullName>
    </submittedName>
</protein>
<evidence type="ECO:0000313" key="1">
    <source>
        <dbReference type="EMBL" id="KAH6932866.1"/>
    </source>
</evidence>
<reference evidence="1" key="1">
    <citation type="submission" date="2020-05" db="EMBL/GenBank/DDBJ databases">
        <title>Large-scale comparative analyses of tick genomes elucidate their genetic diversity and vector capacities.</title>
        <authorList>
            <person name="Jia N."/>
            <person name="Wang J."/>
            <person name="Shi W."/>
            <person name="Du L."/>
            <person name="Sun Y."/>
            <person name="Zhan W."/>
            <person name="Jiang J."/>
            <person name="Wang Q."/>
            <person name="Zhang B."/>
            <person name="Ji P."/>
            <person name="Sakyi L.B."/>
            <person name="Cui X."/>
            <person name="Yuan T."/>
            <person name="Jiang B."/>
            <person name="Yang W."/>
            <person name="Lam T.T.-Y."/>
            <person name="Chang Q."/>
            <person name="Ding S."/>
            <person name="Wang X."/>
            <person name="Zhu J."/>
            <person name="Ruan X."/>
            <person name="Zhao L."/>
            <person name="Wei J."/>
            <person name="Que T."/>
            <person name="Du C."/>
            <person name="Cheng J."/>
            <person name="Dai P."/>
            <person name="Han X."/>
            <person name="Huang E."/>
            <person name="Gao Y."/>
            <person name="Liu J."/>
            <person name="Shao H."/>
            <person name="Ye R."/>
            <person name="Li L."/>
            <person name="Wei W."/>
            <person name="Wang X."/>
            <person name="Wang C."/>
            <person name="Yang T."/>
            <person name="Huo Q."/>
            <person name="Li W."/>
            <person name="Guo W."/>
            <person name="Chen H."/>
            <person name="Zhou L."/>
            <person name="Ni X."/>
            <person name="Tian J."/>
            <person name="Zhou Y."/>
            <person name="Sheng Y."/>
            <person name="Liu T."/>
            <person name="Pan Y."/>
            <person name="Xia L."/>
            <person name="Li J."/>
            <person name="Zhao F."/>
            <person name="Cao W."/>
        </authorList>
    </citation>
    <scope>NUCLEOTIDE SEQUENCE</scope>
    <source>
        <strain evidence="1">Hyas-2018</strain>
    </source>
</reference>
<dbReference type="Proteomes" id="UP000821845">
    <property type="component" value="Chromosome 4"/>
</dbReference>
<proteinExistence type="predicted"/>
<gene>
    <name evidence="1" type="ORF">HPB50_010426</name>
</gene>
<comment type="caution">
    <text evidence="1">The sequence shown here is derived from an EMBL/GenBank/DDBJ whole genome shotgun (WGS) entry which is preliminary data.</text>
</comment>
<name>A0ACB7SD37_HYAAI</name>
<organism evidence="1 2">
    <name type="scientific">Hyalomma asiaticum</name>
    <name type="common">Tick</name>
    <dbReference type="NCBI Taxonomy" id="266040"/>
    <lineage>
        <taxon>Eukaryota</taxon>
        <taxon>Metazoa</taxon>
        <taxon>Ecdysozoa</taxon>
        <taxon>Arthropoda</taxon>
        <taxon>Chelicerata</taxon>
        <taxon>Arachnida</taxon>
        <taxon>Acari</taxon>
        <taxon>Parasitiformes</taxon>
        <taxon>Ixodida</taxon>
        <taxon>Ixodoidea</taxon>
        <taxon>Ixodidae</taxon>
        <taxon>Hyalomminae</taxon>
        <taxon>Hyalomma</taxon>
    </lineage>
</organism>
<dbReference type="EMBL" id="CM023484">
    <property type="protein sequence ID" value="KAH6932866.1"/>
    <property type="molecule type" value="Genomic_DNA"/>
</dbReference>
<evidence type="ECO:0000313" key="2">
    <source>
        <dbReference type="Proteomes" id="UP000821845"/>
    </source>
</evidence>
<keyword evidence="2" id="KW-1185">Reference proteome</keyword>
<accession>A0ACB7SD37</accession>